<evidence type="ECO:0000256" key="1">
    <source>
        <dbReference type="ARBA" id="ARBA00004196"/>
    </source>
</evidence>
<dbReference type="PROSITE" id="PS51257">
    <property type="entry name" value="PROKAR_LIPOPROTEIN"/>
    <property type="match status" value="1"/>
</dbReference>
<dbReference type="AlphaFoldDB" id="A0A9E6XZ70"/>
<evidence type="ECO:0000256" key="2">
    <source>
        <dbReference type="ARBA" id="ARBA00007639"/>
    </source>
</evidence>
<keyword evidence="3 4" id="KW-0732">Signal</keyword>
<dbReference type="RefSeq" id="WP_259311063.1">
    <property type="nucleotide sequence ID" value="NZ_CP087164.1"/>
</dbReference>
<sequence length="388" mass="39832">MQLGLPRTPGARARTLMLGLVAAALVASGCGSSGEDGATTAVSTAAATAAADTTAADPALAAAKATVAKYSQVPQDIGVSEPLKQAPTGTVVFMRCSQPICERQSQGTEAAAKAMGMKFAESPPQGFTPETVSKAWKAGLALKPSIIVAPGTPTQLYQAELKQAGDAKIPVVTWSVPDAPGTVSIYGNEATALTQGQMAQFIAADAGGKGASTLYLNLAGGGVPAGLDGFKEGYAKACPDCKLTVLDIAISDLGRPSLASKVVSAVQKDPSINWITGTFGDMYIGVPQALQSAGIDGVKAITIAGQQANYEYIKAGQQTADVGFNMEFFGFKALDVAARMLAGQDPENTVGDIPIQFLTQENLDFPPSEPWPSVPDFPAKFTALWGGE</sequence>
<dbReference type="GO" id="GO:0030313">
    <property type="term" value="C:cell envelope"/>
    <property type="evidence" value="ECO:0007669"/>
    <property type="project" value="UniProtKB-SubCell"/>
</dbReference>
<dbReference type="Pfam" id="PF13407">
    <property type="entry name" value="Peripla_BP_4"/>
    <property type="match status" value="1"/>
</dbReference>
<protein>
    <recommendedName>
        <fullName evidence="5">Periplasmic binding protein domain-containing protein</fullName>
    </recommendedName>
</protein>
<dbReference type="PANTHER" id="PTHR46847">
    <property type="entry name" value="D-ALLOSE-BINDING PERIPLASMIC PROTEIN-RELATED"/>
    <property type="match status" value="1"/>
</dbReference>
<dbReference type="Gene3D" id="3.40.50.2300">
    <property type="match status" value="2"/>
</dbReference>
<dbReference type="InterPro" id="IPR025997">
    <property type="entry name" value="SBP_2_dom"/>
</dbReference>
<evidence type="ECO:0000256" key="4">
    <source>
        <dbReference type="SAM" id="SignalP"/>
    </source>
</evidence>
<dbReference type="InterPro" id="IPR028082">
    <property type="entry name" value="Peripla_BP_I"/>
</dbReference>
<accession>A0A9E6XZ70</accession>
<dbReference type="KEGG" id="sbae:DSM104329_03412"/>
<feature type="domain" description="Periplasmic binding protein" evidence="5">
    <location>
        <begin position="97"/>
        <end position="344"/>
    </location>
</feature>
<dbReference type="Proteomes" id="UP001162834">
    <property type="component" value="Chromosome"/>
</dbReference>
<evidence type="ECO:0000313" key="7">
    <source>
        <dbReference type="Proteomes" id="UP001162834"/>
    </source>
</evidence>
<proteinExistence type="inferred from homology"/>
<feature type="signal peptide" evidence="4">
    <location>
        <begin position="1"/>
        <end position="33"/>
    </location>
</feature>
<comment type="subcellular location">
    <subcellularLocation>
        <location evidence="1">Cell envelope</location>
    </subcellularLocation>
</comment>
<comment type="similarity">
    <text evidence="2">Belongs to the bacterial solute-binding protein 2 family.</text>
</comment>
<reference evidence="6" key="1">
    <citation type="journal article" date="2022" name="Int. J. Syst. Evol. Microbiol.">
        <title>Pseudomonas aegrilactucae sp. nov. and Pseudomonas morbosilactucae sp. nov., pathogens causing bacterial rot of lettuce in Japan.</title>
        <authorList>
            <person name="Sawada H."/>
            <person name="Fujikawa T."/>
            <person name="Satou M."/>
        </authorList>
    </citation>
    <scope>NUCLEOTIDE SEQUENCE</scope>
    <source>
        <strain evidence="6">0166_1</strain>
    </source>
</reference>
<dbReference type="GO" id="GO:0030246">
    <property type="term" value="F:carbohydrate binding"/>
    <property type="evidence" value="ECO:0007669"/>
    <property type="project" value="UniProtKB-ARBA"/>
</dbReference>
<dbReference type="EMBL" id="CP087164">
    <property type="protein sequence ID" value="UGS37000.1"/>
    <property type="molecule type" value="Genomic_DNA"/>
</dbReference>
<name>A0A9E6XZ70_9ACTN</name>
<dbReference type="PANTHER" id="PTHR46847:SF1">
    <property type="entry name" value="D-ALLOSE-BINDING PERIPLASMIC PROTEIN-RELATED"/>
    <property type="match status" value="1"/>
</dbReference>
<feature type="chain" id="PRO_5038506984" description="Periplasmic binding protein domain-containing protein" evidence="4">
    <location>
        <begin position="34"/>
        <end position="388"/>
    </location>
</feature>
<gene>
    <name evidence="6" type="ORF">DSM104329_03412</name>
</gene>
<evidence type="ECO:0000313" key="6">
    <source>
        <dbReference type="EMBL" id="UGS37000.1"/>
    </source>
</evidence>
<dbReference type="SUPFAM" id="SSF53822">
    <property type="entry name" value="Periplasmic binding protein-like I"/>
    <property type="match status" value="1"/>
</dbReference>
<evidence type="ECO:0000256" key="3">
    <source>
        <dbReference type="ARBA" id="ARBA00022729"/>
    </source>
</evidence>
<evidence type="ECO:0000259" key="5">
    <source>
        <dbReference type="Pfam" id="PF13407"/>
    </source>
</evidence>
<organism evidence="6 7">
    <name type="scientific">Capillimicrobium parvum</name>
    <dbReference type="NCBI Taxonomy" id="2884022"/>
    <lineage>
        <taxon>Bacteria</taxon>
        <taxon>Bacillati</taxon>
        <taxon>Actinomycetota</taxon>
        <taxon>Thermoleophilia</taxon>
        <taxon>Solirubrobacterales</taxon>
        <taxon>Capillimicrobiaceae</taxon>
        <taxon>Capillimicrobium</taxon>
    </lineage>
</organism>
<keyword evidence="7" id="KW-1185">Reference proteome</keyword>